<evidence type="ECO:0000256" key="4">
    <source>
        <dbReference type="ARBA" id="ARBA00022989"/>
    </source>
</evidence>
<evidence type="ECO:0000256" key="1">
    <source>
        <dbReference type="ARBA" id="ARBA00004141"/>
    </source>
</evidence>
<comment type="similarity">
    <text evidence="2">Belongs to the fatty acid desaturase CarF family.</text>
</comment>
<dbReference type="PANTHER" id="PTHR48140:SF4">
    <property type="entry name" value="LIPID DESATURASE DOMAIN-CONTAINING PROTEIN"/>
    <property type="match status" value="1"/>
</dbReference>
<dbReference type="GO" id="GO:0016020">
    <property type="term" value="C:membrane"/>
    <property type="evidence" value="ECO:0007669"/>
    <property type="project" value="UniProtKB-SubCell"/>
</dbReference>
<evidence type="ECO:0000256" key="6">
    <source>
        <dbReference type="SAM" id="MobiDB-lite"/>
    </source>
</evidence>
<comment type="subcellular location">
    <subcellularLocation>
        <location evidence="1">Membrane</location>
        <topology evidence="1">Multi-pass membrane protein</topology>
    </subcellularLocation>
</comment>
<evidence type="ECO:0000256" key="5">
    <source>
        <dbReference type="ARBA" id="ARBA00023136"/>
    </source>
</evidence>
<dbReference type="InterPro" id="IPR052864">
    <property type="entry name" value="Chloroplast_FAD_CarF"/>
</dbReference>
<evidence type="ECO:0000259" key="7">
    <source>
        <dbReference type="Pfam" id="PF10520"/>
    </source>
</evidence>
<evidence type="ECO:0000313" key="9">
    <source>
        <dbReference type="Proteomes" id="UP000467841"/>
    </source>
</evidence>
<feature type="domain" description="Lipid desaturase" evidence="7">
    <location>
        <begin position="116"/>
        <end position="283"/>
    </location>
</feature>
<dbReference type="PANTHER" id="PTHR48140">
    <property type="entry name" value="FATTY ACID DESATURASE 4, CHLOROPLASTIC-RELATED"/>
    <property type="match status" value="1"/>
</dbReference>
<protein>
    <recommendedName>
        <fullName evidence="7">Lipid desaturase domain-containing protein</fullName>
    </recommendedName>
</protein>
<keyword evidence="3" id="KW-0812">Transmembrane</keyword>
<dbReference type="InterPro" id="IPR019547">
    <property type="entry name" value="Lipid_desat"/>
</dbReference>
<organism evidence="8 9">
    <name type="scientific">Microthlaspi erraticum</name>
    <dbReference type="NCBI Taxonomy" id="1685480"/>
    <lineage>
        <taxon>Eukaryota</taxon>
        <taxon>Viridiplantae</taxon>
        <taxon>Streptophyta</taxon>
        <taxon>Embryophyta</taxon>
        <taxon>Tracheophyta</taxon>
        <taxon>Spermatophyta</taxon>
        <taxon>Magnoliopsida</taxon>
        <taxon>eudicotyledons</taxon>
        <taxon>Gunneridae</taxon>
        <taxon>Pentapetalae</taxon>
        <taxon>rosids</taxon>
        <taxon>malvids</taxon>
        <taxon>Brassicales</taxon>
        <taxon>Brassicaceae</taxon>
        <taxon>Coluteocarpeae</taxon>
        <taxon>Microthlaspi</taxon>
    </lineage>
</organism>
<dbReference type="GO" id="GO:0006631">
    <property type="term" value="P:fatty acid metabolic process"/>
    <property type="evidence" value="ECO:0007669"/>
    <property type="project" value="UniProtKB-UniPathway"/>
</dbReference>
<comment type="caution">
    <text evidence="8">The sequence shown here is derived from an EMBL/GenBank/DDBJ whole genome shotgun (WGS) entry which is preliminary data.</text>
</comment>
<evidence type="ECO:0000313" key="8">
    <source>
        <dbReference type="EMBL" id="CAA7025310.1"/>
    </source>
</evidence>
<proteinExistence type="inferred from homology"/>
<dbReference type="Pfam" id="PF10520">
    <property type="entry name" value="Lipid_desat"/>
    <property type="match status" value="1"/>
</dbReference>
<reference evidence="8" key="1">
    <citation type="submission" date="2020-01" db="EMBL/GenBank/DDBJ databases">
        <authorList>
            <person name="Mishra B."/>
        </authorList>
    </citation>
    <scope>NUCLEOTIDE SEQUENCE [LARGE SCALE GENOMIC DNA]</scope>
</reference>
<accession>A0A6D2IJK5</accession>
<dbReference type="Proteomes" id="UP000467841">
    <property type="component" value="Unassembled WGS sequence"/>
</dbReference>
<sequence length="301" mass="33528">MCSPSMALHLQTKYPISPITDNIPRNQRPTSLLPIRVACSVTNTNNFHPNREKIVVEKRLVNPPLSNDPTLQSTCTHRLWVAAGCTTVFASFTKSIIGGIGSHAWLKPALAGYAGYVLADLGSGIYHWAIDNYGDESTPLVGTQIEAAQGHHKWPWTITRRQFANNSHALARGITFTVLPIVLAFNDPVVHGFVSTFAFCILFCQQCHAWAHGTKSKLPRLVVALQDMGLLLSQRQHVNHHRGSLKSYCIVSGAWNKVLDESKFFEALENALYLKLGMRPRSWSDPNSDWTEETDISYNHA</sequence>
<name>A0A6D2IJK5_9BRAS</name>
<gene>
    <name evidence="8" type="ORF">MERR_LOCUS12545</name>
</gene>
<keyword evidence="9" id="KW-1185">Reference proteome</keyword>
<evidence type="ECO:0000256" key="3">
    <source>
        <dbReference type="ARBA" id="ARBA00022692"/>
    </source>
</evidence>
<dbReference type="EMBL" id="CACVBM020000999">
    <property type="protein sequence ID" value="CAA7025310.1"/>
    <property type="molecule type" value="Genomic_DNA"/>
</dbReference>
<keyword evidence="4" id="KW-1133">Transmembrane helix</keyword>
<evidence type="ECO:0000256" key="2">
    <source>
        <dbReference type="ARBA" id="ARBA00007620"/>
    </source>
</evidence>
<dbReference type="AlphaFoldDB" id="A0A6D2IJK5"/>
<feature type="region of interest" description="Disordered" evidence="6">
    <location>
        <begin position="282"/>
        <end position="301"/>
    </location>
</feature>
<dbReference type="OrthoDB" id="5103at2759"/>
<dbReference type="UniPathway" id="UPA00199"/>
<keyword evidence="5" id="KW-0472">Membrane</keyword>